<evidence type="ECO:0000256" key="4">
    <source>
        <dbReference type="ARBA" id="ARBA00022519"/>
    </source>
</evidence>
<dbReference type="InterPro" id="IPR055348">
    <property type="entry name" value="DctQ"/>
</dbReference>
<dbReference type="eggNOG" id="COG4665">
    <property type="taxonomic scope" value="Bacteria"/>
</dbReference>
<evidence type="ECO:0000259" key="10">
    <source>
        <dbReference type="Pfam" id="PF04290"/>
    </source>
</evidence>
<evidence type="ECO:0000256" key="1">
    <source>
        <dbReference type="ARBA" id="ARBA00004429"/>
    </source>
</evidence>
<dbReference type="InterPro" id="IPR007387">
    <property type="entry name" value="TRAP_DctQ"/>
</dbReference>
<name>A0A157LU40_9BORD</name>
<sequence>MNRIIALLDALNRNVGRGISLAMLPLLAITLATVILRYAFGIGLIWLQDSYVWLTSVYFIGLSGSALLHERHVRVELFYGRMQARSQAWVNLLGVLLLLWPTLAVIVLASWRPIARSWRFLEVSPNAGGLPFAYLHKSLIYVFCALLFLQGLSLLLASWRTLRAAPPPGVCR</sequence>
<dbReference type="STRING" id="123899.SAMEA3906487_02953"/>
<dbReference type="KEGG" id="btrm:SAMEA390648702953"/>
<dbReference type="OrthoDB" id="9795655at2"/>
<accession>A0A157LU40</accession>
<dbReference type="GO" id="GO:0022857">
    <property type="term" value="F:transmembrane transporter activity"/>
    <property type="evidence" value="ECO:0007669"/>
    <property type="project" value="UniProtKB-UniRule"/>
</dbReference>
<dbReference type="PATRIC" id="fig|123899.6.peg.2944"/>
<organism evidence="11 12">
    <name type="scientific">Bordetella trematum</name>
    <dbReference type="NCBI Taxonomy" id="123899"/>
    <lineage>
        <taxon>Bacteria</taxon>
        <taxon>Pseudomonadati</taxon>
        <taxon>Pseudomonadota</taxon>
        <taxon>Betaproteobacteria</taxon>
        <taxon>Burkholderiales</taxon>
        <taxon>Alcaligenaceae</taxon>
        <taxon>Bordetella</taxon>
    </lineage>
</organism>
<feature type="transmembrane region" description="Helical" evidence="9">
    <location>
        <begin position="51"/>
        <end position="68"/>
    </location>
</feature>
<feature type="transmembrane region" description="Helical" evidence="9">
    <location>
        <begin position="21"/>
        <end position="45"/>
    </location>
</feature>
<dbReference type="GO" id="GO:0005886">
    <property type="term" value="C:plasma membrane"/>
    <property type="evidence" value="ECO:0007669"/>
    <property type="project" value="UniProtKB-SubCell"/>
</dbReference>
<keyword evidence="2 9" id="KW-0813">Transport</keyword>
<evidence type="ECO:0000256" key="3">
    <source>
        <dbReference type="ARBA" id="ARBA00022475"/>
    </source>
</evidence>
<evidence type="ECO:0000313" key="11">
    <source>
        <dbReference type="EMBL" id="SAI71885.1"/>
    </source>
</evidence>
<protein>
    <recommendedName>
        <fullName evidence="9">TRAP transporter small permease protein</fullName>
    </recommendedName>
</protein>
<comment type="similarity">
    <text evidence="8 9">Belongs to the TRAP transporter small permease family.</text>
</comment>
<dbReference type="EMBL" id="LT546645">
    <property type="protein sequence ID" value="SAI71885.1"/>
    <property type="molecule type" value="Genomic_DNA"/>
</dbReference>
<keyword evidence="5 9" id="KW-0812">Transmembrane</keyword>
<evidence type="ECO:0000256" key="5">
    <source>
        <dbReference type="ARBA" id="ARBA00022692"/>
    </source>
</evidence>
<gene>
    <name evidence="11" type="ORF">SAMEA3906487_02953</name>
</gene>
<dbReference type="Proteomes" id="UP000076825">
    <property type="component" value="Chromosome 1"/>
</dbReference>
<dbReference type="AlphaFoldDB" id="A0A157LU40"/>
<proteinExistence type="inferred from homology"/>
<keyword evidence="4 9" id="KW-0997">Cell inner membrane</keyword>
<reference evidence="11 12" key="1">
    <citation type="submission" date="2016-04" db="EMBL/GenBank/DDBJ databases">
        <authorList>
            <consortium name="Pathogen Informatics"/>
        </authorList>
    </citation>
    <scope>NUCLEOTIDE SEQUENCE [LARGE SCALE GENOMIC DNA]</scope>
    <source>
        <strain evidence="11 12">H044680328</strain>
    </source>
</reference>
<dbReference type="PANTHER" id="PTHR35011">
    <property type="entry name" value="2,3-DIKETO-L-GULONATE TRAP TRANSPORTER SMALL PERMEASE PROTEIN YIAM"/>
    <property type="match status" value="1"/>
</dbReference>
<feature type="transmembrane region" description="Helical" evidence="9">
    <location>
        <begin position="89"/>
        <end position="111"/>
    </location>
</feature>
<dbReference type="Pfam" id="PF04290">
    <property type="entry name" value="DctQ"/>
    <property type="match status" value="1"/>
</dbReference>
<evidence type="ECO:0000256" key="2">
    <source>
        <dbReference type="ARBA" id="ARBA00022448"/>
    </source>
</evidence>
<evidence type="ECO:0000256" key="8">
    <source>
        <dbReference type="ARBA" id="ARBA00038436"/>
    </source>
</evidence>
<keyword evidence="7 9" id="KW-0472">Membrane</keyword>
<comment type="function">
    <text evidence="9">Part of the tripartite ATP-independent periplasmic (TRAP) transport system.</text>
</comment>
<evidence type="ECO:0000256" key="9">
    <source>
        <dbReference type="RuleBase" id="RU369079"/>
    </source>
</evidence>
<keyword evidence="12" id="KW-1185">Reference proteome</keyword>
<keyword evidence="6 9" id="KW-1133">Transmembrane helix</keyword>
<evidence type="ECO:0000313" key="12">
    <source>
        <dbReference type="Proteomes" id="UP000076825"/>
    </source>
</evidence>
<comment type="subcellular location">
    <subcellularLocation>
        <location evidence="1 9">Cell inner membrane</location>
        <topology evidence="1 9">Multi-pass membrane protein</topology>
    </subcellularLocation>
</comment>
<evidence type="ECO:0000256" key="6">
    <source>
        <dbReference type="ARBA" id="ARBA00022989"/>
    </source>
</evidence>
<keyword evidence="3" id="KW-1003">Cell membrane</keyword>
<dbReference type="RefSeq" id="WP_025517261.1">
    <property type="nucleotide sequence ID" value="NZ_CP016340.1"/>
</dbReference>
<evidence type="ECO:0000256" key="7">
    <source>
        <dbReference type="ARBA" id="ARBA00023136"/>
    </source>
</evidence>
<comment type="subunit">
    <text evidence="9">The complex comprises the extracytoplasmic solute receptor protein and the two transmembrane proteins.</text>
</comment>
<dbReference type="PANTHER" id="PTHR35011:SF4">
    <property type="entry name" value="SLL1102 PROTEIN"/>
    <property type="match status" value="1"/>
</dbReference>
<feature type="transmembrane region" description="Helical" evidence="9">
    <location>
        <begin position="139"/>
        <end position="157"/>
    </location>
</feature>
<feature type="domain" description="Tripartite ATP-independent periplasmic transporters DctQ component" evidence="10">
    <location>
        <begin position="27"/>
        <end position="160"/>
    </location>
</feature>
<dbReference type="GeneID" id="56589796"/>